<dbReference type="OMA" id="HETENGR"/>
<dbReference type="SUPFAM" id="SSF81606">
    <property type="entry name" value="PP2C-like"/>
    <property type="match status" value="1"/>
</dbReference>
<evidence type="ECO:0000313" key="2">
    <source>
        <dbReference type="EMBL" id="RZC68281.1"/>
    </source>
</evidence>
<dbReference type="Proteomes" id="UP000316621">
    <property type="component" value="Chromosome 7"/>
</dbReference>
<sequence>MRTDEKERIQASGGTVMNWNGSRVLGVLATSRSIGDRYLKPYVTSVPEVTVTSRTESDEFVICASDGLWDIMSNKMACNIARRCLEGKVSRGSSSPSNHTSNAALAAAFLTEVSMAKGSKDNISVVIVELKKLN</sequence>
<dbReference type="PROSITE" id="PS51746">
    <property type="entry name" value="PPM_2"/>
    <property type="match status" value="1"/>
</dbReference>
<dbReference type="EMBL" id="CM010721">
    <property type="protein sequence ID" value="RZC68281.1"/>
    <property type="molecule type" value="Genomic_DNA"/>
</dbReference>
<dbReference type="AlphaFoldDB" id="A0A4Y7K7U5"/>
<name>A0A4Y7K7U5_PAPSO</name>
<keyword evidence="3" id="KW-1185">Reference proteome</keyword>
<dbReference type="Gene3D" id="3.60.40.10">
    <property type="entry name" value="PPM-type phosphatase domain"/>
    <property type="match status" value="1"/>
</dbReference>
<dbReference type="InterPro" id="IPR036457">
    <property type="entry name" value="PPM-type-like_dom_sf"/>
</dbReference>
<organism evidence="2 3">
    <name type="scientific">Papaver somniferum</name>
    <name type="common">Opium poppy</name>
    <dbReference type="NCBI Taxonomy" id="3469"/>
    <lineage>
        <taxon>Eukaryota</taxon>
        <taxon>Viridiplantae</taxon>
        <taxon>Streptophyta</taxon>
        <taxon>Embryophyta</taxon>
        <taxon>Tracheophyta</taxon>
        <taxon>Spermatophyta</taxon>
        <taxon>Magnoliopsida</taxon>
        <taxon>Ranunculales</taxon>
        <taxon>Papaveraceae</taxon>
        <taxon>Papaveroideae</taxon>
        <taxon>Papaver</taxon>
    </lineage>
</organism>
<gene>
    <name evidence="2" type="ORF">C5167_031538</name>
</gene>
<dbReference type="STRING" id="3469.A0A4Y7K7U5"/>
<accession>A0A4Y7K7U5</accession>
<dbReference type="CDD" id="cd00143">
    <property type="entry name" value="PP2Cc"/>
    <property type="match status" value="1"/>
</dbReference>
<dbReference type="GO" id="GO:0004722">
    <property type="term" value="F:protein serine/threonine phosphatase activity"/>
    <property type="evidence" value="ECO:0007669"/>
    <property type="project" value="InterPro"/>
</dbReference>
<feature type="domain" description="PPM-type phosphatase" evidence="1">
    <location>
        <begin position="1"/>
        <end position="130"/>
    </location>
</feature>
<dbReference type="PANTHER" id="PTHR47992">
    <property type="entry name" value="PROTEIN PHOSPHATASE"/>
    <property type="match status" value="1"/>
</dbReference>
<protein>
    <recommendedName>
        <fullName evidence="1">PPM-type phosphatase domain-containing protein</fullName>
    </recommendedName>
</protein>
<evidence type="ECO:0000313" key="3">
    <source>
        <dbReference type="Proteomes" id="UP000316621"/>
    </source>
</evidence>
<reference evidence="2 3" key="1">
    <citation type="journal article" date="2018" name="Science">
        <title>The opium poppy genome and morphinan production.</title>
        <authorList>
            <person name="Guo L."/>
            <person name="Winzer T."/>
            <person name="Yang X."/>
            <person name="Li Y."/>
            <person name="Ning Z."/>
            <person name="He Z."/>
            <person name="Teodor R."/>
            <person name="Lu Y."/>
            <person name="Bowser T.A."/>
            <person name="Graham I.A."/>
            <person name="Ye K."/>
        </authorList>
    </citation>
    <scope>NUCLEOTIDE SEQUENCE [LARGE SCALE GENOMIC DNA]</scope>
    <source>
        <strain evidence="3">cv. HN1</strain>
        <tissue evidence="2">Leaves</tissue>
    </source>
</reference>
<evidence type="ECO:0000259" key="1">
    <source>
        <dbReference type="PROSITE" id="PS51746"/>
    </source>
</evidence>
<dbReference type="InterPro" id="IPR015655">
    <property type="entry name" value="PP2C"/>
</dbReference>
<dbReference type="Pfam" id="PF00481">
    <property type="entry name" value="PP2C"/>
    <property type="match status" value="1"/>
</dbReference>
<dbReference type="Gramene" id="RZC68281">
    <property type="protein sequence ID" value="RZC68281"/>
    <property type="gene ID" value="C5167_031538"/>
</dbReference>
<dbReference type="InterPro" id="IPR001932">
    <property type="entry name" value="PPM-type_phosphatase-like_dom"/>
</dbReference>
<proteinExistence type="predicted"/>